<proteinExistence type="predicted"/>
<dbReference type="PROSITE" id="PS51295">
    <property type="entry name" value="CRM"/>
    <property type="match status" value="1"/>
</dbReference>
<keyword evidence="1 2" id="KW-0694">RNA-binding</keyword>
<dbReference type="InterPro" id="IPR035920">
    <property type="entry name" value="YhbY-like_sf"/>
</dbReference>
<dbReference type="Gene3D" id="3.30.110.60">
    <property type="entry name" value="YhbY-like"/>
    <property type="match status" value="1"/>
</dbReference>
<dbReference type="InterPro" id="IPR051925">
    <property type="entry name" value="RNA-binding_domain"/>
</dbReference>
<comment type="caution">
    <text evidence="4">The sequence shown here is derived from an EMBL/GenBank/DDBJ whole genome shotgun (WGS) entry which is preliminary data.</text>
</comment>
<dbReference type="PANTHER" id="PTHR40065:SF3">
    <property type="entry name" value="RNA-BINDING PROTEIN YHBY"/>
    <property type="match status" value="1"/>
</dbReference>
<dbReference type="NCBIfam" id="TIGR00253">
    <property type="entry name" value="RNA_bind_YhbY"/>
    <property type="match status" value="1"/>
</dbReference>
<gene>
    <name evidence="4" type="ORF">JOC47_001033</name>
</gene>
<dbReference type="AlphaFoldDB" id="A0A938XP46"/>
<evidence type="ECO:0000256" key="1">
    <source>
        <dbReference type="ARBA" id="ARBA00022884"/>
    </source>
</evidence>
<dbReference type="SMART" id="SM01103">
    <property type="entry name" value="CRS1_YhbY"/>
    <property type="match status" value="1"/>
</dbReference>
<dbReference type="SUPFAM" id="SSF75471">
    <property type="entry name" value="YhbY-like"/>
    <property type="match status" value="1"/>
</dbReference>
<dbReference type="PANTHER" id="PTHR40065">
    <property type="entry name" value="RNA-BINDING PROTEIN YHBY"/>
    <property type="match status" value="1"/>
</dbReference>
<dbReference type="GO" id="GO:0003723">
    <property type="term" value="F:RNA binding"/>
    <property type="evidence" value="ECO:0007669"/>
    <property type="project" value="UniProtKB-UniRule"/>
</dbReference>
<name>A0A938XP46_9FIRM</name>
<keyword evidence="5" id="KW-1185">Reference proteome</keyword>
<organism evidence="4 5">
    <name type="scientific">Halanaerobacter jeridensis</name>
    <dbReference type="NCBI Taxonomy" id="706427"/>
    <lineage>
        <taxon>Bacteria</taxon>
        <taxon>Bacillati</taxon>
        <taxon>Bacillota</taxon>
        <taxon>Clostridia</taxon>
        <taxon>Halanaerobiales</taxon>
        <taxon>Halobacteroidaceae</taxon>
        <taxon>Halanaerobacter</taxon>
    </lineage>
</organism>
<dbReference type="Proteomes" id="UP000774000">
    <property type="component" value="Unassembled WGS sequence"/>
</dbReference>
<sequence>MTGKQRAYLRGEANSMNPVLQIGKDGITQAVINQVDETISSKELIKIRVLDNSLYGTKEAAHELADALDAEVIQTIGSVIVLFRQDEEDSQYNLPS</sequence>
<dbReference type="Pfam" id="PF01985">
    <property type="entry name" value="CRS1_YhbY"/>
    <property type="match status" value="1"/>
</dbReference>
<dbReference type="InterPro" id="IPR017924">
    <property type="entry name" value="RNA-binding_YhbY"/>
</dbReference>
<dbReference type="EMBL" id="JAFBDQ010000004">
    <property type="protein sequence ID" value="MBM7556197.1"/>
    <property type="molecule type" value="Genomic_DNA"/>
</dbReference>
<evidence type="ECO:0000256" key="2">
    <source>
        <dbReference type="PROSITE-ProRule" id="PRU00626"/>
    </source>
</evidence>
<dbReference type="InterPro" id="IPR001890">
    <property type="entry name" value="RNA-binding_CRM"/>
</dbReference>
<evidence type="ECO:0000313" key="4">
    <source>
        <dbReference type="EMBL" id="MBM7556197.1"/>
    </source>
</evidence>
<evidence type="ECO:0000259" key="3">
    <source>
        <dbReference type="PROSITE" id="PS51295"/>
    </source>
</evidence>
<evidence type="ECO:0000313" key="5">
    <source>
        <dbReference type="Proteomes" id="UP000774000"/>
    </source>
</evidence>
<protein>
    <submittedName>
        <fullName evidence="4">RNA-binding protein</fullName>
    </submittedName>
</protein>
<dbReference type="RefSeq" id="WP_204700910.1">
    <property type="nucleotide sequence ID" value="NZ_JAFBDQ010000004.1"/>
</dbReference>
<feature type="domain" description="CRM" evidence="3">
    <location>
        <begin position="1"/>
        <end position="95"/>
    </location>
</feature>
<reference evidence="4" key="1">
    <citation type="submission" date="2021-01" db="EMBL/GenBank/DDBJ databases">
        <title>Genomic Encyclopedia of Type Strains, Phase IV (KMG-IV): sequencing the most valuable type-strain genomes for metagenomic binning, comparative biology and taxonomic classification.</title>
        <authorList>
            <person name="Goeker M."/>
        </authorList>
    </citation>
    <scope>NUCLEOTIDE SEQUENCE</scope>
    <source>
        <strain evidence="4">DSM 23230</strain>
    </source>
</reference>
<accession>A0A938XP46</accession>